<evidence type="ECO:0000256" key="2">
    <source>
        <dbReference type="PROSITE-ProRule" id="PRU00169"/>
    </source>
</evidence>
<proteinExistence type="predicted"/>
<dbReference type="RefSeq" id="WP_106393435.1">
    <property type="nucleotide sequence ID" value="NZ_PVNK01000180.1"/>
</dbReference>
<dbReference type="AlphaFoldDB" id="A0A2S9XME9"/>
<feature type="domain" description="Response regulatory" evidence="3">
    <location>
        <begin position="4"/>
        <end position="119"/>
    </location>
</feature>
<dbReference type="InterPro" id="IPR011006">
    <property type="entry name" value="CheY-like_superfamily"/>
</dbReference>
<name>A0A2S9XME9_9BACT</name>
<reference evidence="4 5" key="1">
    <citation type="submission" date="2018-03" db="EMBL/GenBank/DDBJ databases">
        <title>Draft Genome Sequences of the Obligatory Marine Myxobacteria Enhygromyxa salina SWB005.</title>
        <authorList>
            <person name="Poehlein A."/>
            <person name="Moghaddam J.A."/>
            <person name="Harms H."/>
            <person name="Alanjari M."/>
            <person name="Koenig G.M."/>
            <person name="Daniel R."/>
            <person name="Schaeberle T.F."/>
        </authorList>
    </citation>
    <scope>NUCLEOTIDE SEQUENCE [LARGE SCALE GENOMIC DNA]</scope>
    <source>
        <strain evidence="4 5">SWB005</strain>
    </source>
</reference>
<organism evidence="4 5">
    <name type="scientific">Enhygromyxa salina</name>
    <dbReference type="NCBI Taxonomy" id="215803"/>
    <lineage>
        <taxon>Bacteria</taxon>
        <taxon>Pseudomonadati</taxon>
        <taxon>Myxococcota</taxon>
        <taxon>Polyangia</taxon>
        <taxon>Nannocystales</taxon>
        <taxon>Nannocystaceae</taxon>
        <taxon>Enhygromyxa</taxon>
    </lineage>
</organism>
<evidence type="ECO:0000313" key="4">
    <source>
        <dbReference type="EMBL" id="PRP94033.1"/>
    </source>
</evidence>
<dbReference type="SMART" id="SM00448">
    <property type="entry name" value="REC"/>
    <property type="match status" value="1"/>
</dbReference>
<dbReference type="InterPro" id="IPR001789">
    <property type="entry name" value="Sig_transdc_resp-reg_receiver"/>
</dbReference>
<evidence type="ECO:0000256" key="1">
    <source>
        <dbReference type="ARBA" id="ARBA00022553"/>
    </source>
</evidence>
<dbReference type="PANTHER" id="PTHR44591:SF3">
    <property type="entry name" value="RESPONSE REGULATORY DOMAIN-CONTAINING PROTEIN"/>
    <property type="match status" value="1"/>
</dbReference>
<dbReference type="PANTHER" id="PTHR44591">
    <property type="entry name" value="STRESS RESPONSE REGULATOR PROTEIN 1"/>
    <property type="match status" value="1"/>
</dbReference>
<gene>
    <name evidence="4" type="primary">divK_3</name>
    <name evidence="4" type="ORF">ENSA5_41450</name>
</gene>
<dbReference type="Pfam" id="PF00072">
    <property type="entry name" value="Response_reg"/>
    <property type="match status" value="1"/>
</dbReference>
<dbReference type="SUPFAM" id="SSF52172">
    <property type="entry name" value="CheY-like"/>
    <property type="match status" value="1"/>
</dbReference>
<accession>A0A2S9XME9</accession>
<protein>
    <submittedName>
        <fullName evidence="4">Polar-differentiation response regulator DivK</fullName>
    </submittedName>
</protein>
<comment type="caution">
    <text evidence="4">The sequence shown here is derived from an EMBL/GenBank/DDBJ whole genome shotgun (WGS) entry which is preliminary data.</text>
</comment>
<feature type="modified residue" description="4-aspartylphosphate" evidence="2">
    <location>
        <position position="52"/>
    </location>
</feature>
<evidence type="ECO:0000259" key="3">
    <source>
        <dbReference type="PROSITE" id="PS50110"/>
    </source>
</evidence>
<dbReference type="Proteomes" id="UP000237968">
    <property type="component" value="Unassembled WGS sequence"/>
</dbReference>
<dbReference type="EMBL" id="PVNK01000180">
    <property type="protein sequence ID" value="PRP94033.1"/>
    <property type="molecule type" value="Genomic_DNA"/>
</dbReference>
<dbReference type="GO" id="GO:0000160">
    <property type="term" value="P:phosphorelay signal transduction system"/>
    <property type="evidence" value="ECO:0007669"/>
    <property type="project" value="InterPro"/>
</dbReference>
<evidence type="ECO:0000313" key="5">
    <source>
        <dbReference type="Proteomes" id="UP000237968"/>
    </source>
</evidence>
<keyword evidence="5" id="KW-1185">Reference proteome</keyword>
<dbReference type="InterPro" id="IPR050595">
    <property type="entry name" value="Bact_response_regulator"/>
</dbReference>
<dbReference type="Gene3D" id="3.40.50.2300">
    <property type="match status" value="1"/>
</dbReference>
<sequence>MKTRIAIVEDNEDNRMLLDALLSDLHEIDEYPDGVVGLAGIEASPPDVVLLDISLPKMTGTEVLARMRANPALQGIPVIALTAHAMPDDRESFLAQGFDAYVSKPIIDESILFDAITQLLAARA</sequence>
<keyword evidence="1 2" id="KW-0597">Phosphoprotein</keyword>
<dbReference type="PROSITE" id="PS50110">
    <property type="entry name" value="RESPONSE_REGULATORY"/>
    <property type="match status" value="1"/>
</dbReference>
<dbReference type="OrthoDB" id="9790791at2"/>